<dbReference type="Proteomes" id="UP001480595">
    <property type="component" value="Unassembled WGS sequence"/>
</dbReference>
<accession>A0ABR1UH22</accession>
<proteinExistence type="predicted"/>
<feature type="region of interest" description="Disordered" evidence="1">
    <location>
        <begin position="1"/>
        <end position="26"/>
    </location>
</feature>
<protein>
    <submittedName>
        <fullName evidence="2">Uncharacterized protein</fullName>
    </submittedName>
</protein>
<name>A0ABR1UH22_9PEZI</name>
<feature type="compositionally biased region" description="Polar residues" evidence="1">
    <location>
        <begin position="1"/>
        <end position="14"/>
    </location>
</feature>
<comment type="caution">
    <text evidence="2">The sequence shown here is derived from an EMBL/GenBank/DDBJ whole genome shotgun (WGS) entry which is preliminary data.</text>
</comment>
<reference evidence="2 3" key="1">
    <citation type="submission" date="2023-01" db="EMBL/GenBank/DDBJ databases">
        <title>Analysis of 21 Apiospora genomes using comparative genomics revels a genus with tremendous synthesis potential of carbohydrate active enzymes and secondary metabolites.</title>
        <authorList>
            <person name="Sorensen T."/>
        </authorList>
    </citation>
    <scope>NUCLEOTIDE SEQUENCE [LARGE SCALE GENOMIC DNA]</scope>
    <source>
        <strain evidence="2 3">CBS 135458</strain>
    </source>
</reference>
<dbReference type="EMBL" id="JAQQWL010000009">
    <property type="protein sequence ID" value="KAK8058200.1"/>
    <property type="molecule type" value="Genomic_DNA"/>
</dbReference>
<feature type="compositionally biased region" description="Low complexity" evidence="1">
    <location>
        <begin position="91"/>
        <end position="101"/>
    </location>
</feature>
<evidence type="ECO:0000313" key="3">
    <source>
        <dbReference type="Proteomes" id="UP001480595"/>
    </source>
</evidence>
<evidence type="ECO:0000256" key="1">
    <source>
        <dbReference type="SAM" id="MobiDB-lite"/>
    </source>
</evidence>
<keyword evidence="3" id="KW-1185">Reference proteome</keyword>
<feature type="compositionally biased region" description="Polar residues" evidence="1">
    <location>
        <begin position="49"/>
        <end position="58"/>
    </location>
</feature>
<feature type="compositionally biased region" description="Basic and acidic residues" evidence="1">
    <location>
        <begin position="129"/>
        <end position="139"/>
    </location>
</feature>
<organism evidence="2 3">
    <name type="scientific">Apiospora phragmitis</name>
    <dbReference type="NCBI Taxonomy" id="2905665"/>
    <lineage>
        <taxon>Eukaryota</taxon>
        <taxon>Fungi</taxon>
        <taxon>Dikarya</taxon>
        <taxon>Ascomycota</taxon>
        <taxon>Pezizomycotina</taxon>
        <taxon>Sordariomycetes</taxon>
        <taxon>Xylariomycetidae</taxon>
        <taxon>Amphisphaeriales</taxon>
        <taxon>Apiosporaceae</taxon>
        <taxon>Apiospora</taxon>
    </lineage>
</organism>
<dbReference type="RefSeq" id="XP_066713646.1">
    <property type="nucleotide sequence ID" value="XM_066860057.1"/>
</dbReference>
<gene>
    <name evidence="2" type="ORF">PG994_008648</name>
</gene>
<evidence type="ECO:0000313" key="2">
    <source>
        <dbReference type="EMBL" id="KAK8058200.1"/>
    </source>
</evidence>
<sequence>MQMSDEMPKQQQPEPQAAGGLHPAHNITAAAMPSKVFNGEAWLLDPYGTGNNPLSSSDFRNRGKTPASGGAKGGSSLRRDAGKGGKQSTEAKASGSGSASGNILDQYGEMDTSHAGRASLASDGDIELPAEHELVHDRFGSPGADDLGI</sequence>
<dbReference type="GeneID" id="92093120"/>
<feature type="region of interest" description="Disordered" evidence="1">
    <location>
        <begin position="42"/>
        <end position="149"/>
    </location>
</feature>